<dbReference type="GO" id="GO:0016740">
    <property type="term" value="F:transferase activity"/>
    <property type="evidence" value="ECO:0007669"/>
    <property type="project" value="UniProtKB-UniRule"/>
</dbReference>
<keyword evidence="4 10" id="KW-0808">Transferase</keyword>
<dbReference type="InterPro" id="IPR024932">
    <property type="entry name" value="ApbE"/>
</dbReference>
<evidence type="ECO:0000256" key="4">
    <source>
        <dbReference type="ARBA" id="ARBA00022679"/>
    </source>
</evidence>
<evidence type="ECO:0000256" key="7">
    <source>
        <dbReference type="ARBA" id="ARBA00022842"/>
    </source>
</evidence>
<dbReference type="EC" id="2.7.1.180" evidence="1 10"/>
<keyword evidence="12" id="KW-1133">Transmembrane helix</keyword>
<evidence type="ECO:0000313" key="13">
    <source>
        <dbReference type="EMBL" id="REG83547.1"/>
    </source>
</evidence>
<dbReference type="InterPro" id="IPR003374">
    <property type="entry name" value="ApbE-like_sf"/>
</dbReference>
<sequence>MRQNARKNIIYSIVLLTAIMLVYSWRNRDKTKTELTASTVPVAGKMTLSGKTMGTTYNLTYLDEESRDFQTSIDSLLVVFNQSLSTYIPDSELSRFNQGDTLDFKLPYLLPVLEASKKVYENTDGAFDPTVGPLVNIWGFGPGGPELKDSVDIKNLLTTVGFSKIEFDQKQLRKKVAGIYLDFSAIAKGYGSDVVADFLKNRGISNYLVEIGGELVANGVNEKGELWKVGVNRPEESANASDLISIIALQDRAMATSGNYRNFYVRDSVKISHTINPATGYPVDHTLLSATVLAANCMTADAYATALMVMGKDKAIALDSALSEIEVFLIYDDGMGGFKTFASESLKPFLSFPQEN</sequence>
<comment type="catalytic activity">
    <reaction evidence="9 10">
        <text>L-threonyl-[protein] + FAD = FMN-L-threonyl-[protein] + AMP + H(+)</text>
        <dbReference type="Rhea" id="RHEA:36847"/>
        <dbReference type="Rhea" id="RHEA-COMP:11060"/>
        <dbReference type="Rhea" id="RHEA-COMP:11061"/>
        <dbReference type="ChEBI" id="CHEBI:15378"/>
        <dbReference type="ChEBI" id="CHEBI:30013"/>
        <dbReference type="ChEBI" id="CHEBI:57692"/>
        <dbReference type="ChEBI" id="CHEBI:74257"/>
        <dbReference type="ChEBI" id="CHEBI:456215"/>
        <dbReference type="EC" id="2.7.1.180"/>
    </reaction>
</comment>
<reference evidence="13 14" key="1">
    <citation type="submission" date="2018-08" db="EMBL/GenBank/DDBJ databases">
        <title>Genomic Encyclopedia of Archaeal and Bacterial Type Strains, Phase II (KMG-II): from individual species to whole genera.</title>
        <authorList>
            <person name="Goeker M."/>
        </authorList>
    </citation>
    <scope>NUCLEOTIDE SEQUENCE [LARGE SCALE GENOMIC DNA]</scope>
    <source>
        <strain evidence="13 14">DSM 15986</strain>
    </source>
</reference>
<comment type="similarity">
    <text evidence="10">Belongs to the ApbE family.</text>
</comment>
<evidence type="ECO:0000256" key="12">
    <source>
        <dbReference type="SAM" id="Phobius"/>
    </source>
</evidence>
<accession>A0A3E0DL81</accession>
<evidence type="ECO:0000256" key="1">
    <source>
        <dbReference type="ARBA" id="ARBA00011955"/>
    </source>
</evidence>
<evidence type="ECO:0000313" key="14">
    <source>
        <dbReference type="Proteomes" id="UP000256405"/>
    </source>
</evidence>
<dbReference type="OrthoDB" id="9778595at2"/>
<dbReference type="SUPFAM" id="SSF143631">
    <property type="entry name" value="ApbE-like"/>
    <property type="match status" value="1"/>
</dbReference>
<dbReference type="EMBL" id="QUNF01000017">
    <property type="protein sequence ID" value="REG83547.1"/>
    <property type="molecule type" value="Genomic_DNA"/>
</dbReference>
<evidence type="ECO:0000256" key="6">
    <source>
        <dbReference type="ARBA" id="ARBA00022827"/>
    </source>
</evidence>
<dbReference type="PANTHER" id="PTHR30040">
    <property type="entry name" value="THIAMINE BIOSYNTHESIS LIPOPROTEIN APBE"/>
    <property type="match status" value="1"/>
</dbReference>
<keyword evidence="12" id="KW-0472">Membrane</keyword>
<proteinExistence type="inferred from homology"/>
<evidence type="ECO:0000256" key="11">
    <source>
        <dbReference type="PIRSR" id="PIRSR006268-2"/>
    </source>
</evidence>
<dbReference type="PANTHER" id="PTHR30040:SF2">
    <property type="entry name" value="FAD:PROTEIN FMN TRANSFERASE"/>
    <property type="match status" value="1"/>
</dbReference>
<evidence type="ECO:0000256" key="8">
    <source>
        <dbReference type="ARBA" id="ARBA00031306"/>
    </source>
</evidence>
<keyword evidence="7 10" id="KW-0460">Magnesium</keyword>
<keyword evidence="12" id="KW-0812">Transmembrane</keyword>
<keyword evidence="14" id="KW-1185">Reference proteome</keyword>
<organism evidence="13 14">
    <name type="scientific">Algoriphagus antarcticus</name>
    <dbReference type="NCBI Taxonomy" id="238540"/>
    <lineage>
        <taxon>Bacteria</taxon>
        <taxon>Pseudomonadati</taxon>
        <taxon>Bacteroidota</taxon>
        <taxon>Cytophagia</taxon>
        <taxon>Cytophagales</taxon>
        <taxon>Cyclobacteriaceae</taxon>
        <taxon>Algoriphagus</taxon>
    </lineage>
</organism>
<dbReference type="PIRSF" id="PIRSF006268">
    <property type="entry name" value="ApbE"/>
    <property type="match status" value="1"/>
</dbReference>
<keyword evidence="5 10" id="KW-0479">Metal-binding</keyword>
<dbReference type="Proteomes" id="UP000256405">
    <property type="component" value="Unassembled WGS sequence"/>
</dbReference>
<dbReference type="Gene3D" id="3.10.520.10">
    <property type="entry name" value="ApbE-like domains"/>
    <property type="match status" value="1"/>
</dbReference>
<evidence type="ECO:0000256" key="5">
    <source>
        <dbReference type="ARBA" id="ARBA00022723"/>
    </source>
</evidence>
<feature type="binding site" evidence="11">
    <location>
        <position position="305"/>
    </location>
    <ligand>
        <name>Mg(2+)</name>
        <dbReference type="ChEBI" id="CHEBI:18420"/>
    </ligand>
</feature>
<dbReference type="AlphaFoldDB" id="A0A3E0DL81"/>
<gene>
    <name evidence="13" type="ORF">C8N25_11746</name>
</gene>
<evidence type="ECO:0000256" key="2">
    <source>
        <dbReference type="ARBA" id="ARBA00016337"/>
    </source>
</evidence>
<protein>
    <recommendedName>
        <fullName evidence="2 10">FAD:protein FMN transferase</fullName>
        <ecNumber evidence="1 10">2.7.1.180</ecNumber>
    </recommendedName>
    <alternativeName>
        <fullName evidence="8 10">Flavin transferase</fullName>
    </alternativeName>
</protein>
<keyword evidence="13" id="KW-0449">Lipoprotein</keyword>
<dbReference type="Pfam" id="PF02424">
    <property type="entry name" value="ApbE"/>
    <property type="match status" value="1"/>
</dbReference>
<evidence type="ECO:0000256" key="3">
    <source>
        <dbReference type="ARBA" id="ARBA00022630"/>
    </source>
</evidence>
<feature type="binding site" evidence="11">
    <location>
        <position position="185"/>
    </location>
    <ligand>
        <name>Mg(2+)</name>
        <dbReference type="ChEBI" id="CHEBI:18420"/>
    </ligand>
</feature>
<dbReference type="RefSeq" id="WP_086542709.1">
    <property type="nucleotide sequence ID" value="NZ_MSSW01000052.1"/>
</dbReference>
<name>A0A3E0DL81_9BACT</name>
<keyword evidence="3 10" id="KW-0285">Flavoprotein</keyword>
<comment type="caution">
    <text evidence="13">The sequence shown here is derived from an EMBL/GenBank/DDBJ whole genome shotgun (WGS) entry which is preliminary data.</text>
</comment>
<evidence type="ECO:0000256" key="9">
    <source>
        <dbReference type="ARBA" id="ARBA00048540"/>
    </source>
</evidence>
<feature type="binding site" evidence="11">
    <location>
        <position position="301"/>
    </location>
    <ligand>
        <name>Mg(2+)</name>
        <dbReference type="ChEBI" id="CHEBI:18420"/>
    </ligand>
</feature>
<evidence type="ECO:0000256" key="10">
    <source>
        <dbReference type="PIRNR" id="PIRNR006268"/>
    </source>
</evidence>
<keyword evidence="6 10" id="KW-0274">FAD</keyword>
<feature type="transmembrane region" description="Helical" evidence="12">
    <location>
        <begin position="9"/>
        <end position="25"/>
    </location>
</feature>
<comment type="cofactor">
    <cofactor evidence="11">
        <name>Mg(2+)</name>
        <dbReference type="ChEBI" id="CHEBI:18420"/>
    </cofactor>
    <cofactor evidence="11">
        <name>Mn(2+)</name>
        <dbReference type="ChEBI" id="CHEBI:29035"/>
    </cofactor>
    <text evidence="11">Magnesium. Can also use manganese.</text>
</comment>
<dbReference type="GO" id="GO:0046872">
    <property type="term" value="F:metal ion binding"/>
    <property type="evidence" value="ECO:0007669"/>
    <property type="project" value="UniProtKB-UniRule"/>
</dbReference>